<gene>
    <name evidence="8" type="ORF">J2D73_13770</name>
</gene>
<comment type="subcellular location">
    <subcellularLocation>
        <location evidence="1">Cell membrane</location>
        <topology evidence="1">Multi-pass membrane protein</topology>
    </subcellularLocation>
</comment>
<dbReference type="PANTHER" id="PTHR36506:SF1">
    <property type="entry name" value="PREFLAGELLIN PEPTIDASE"/>
    <property type="match status" value="1"/>
</dbReference>
<dbReference type="Proteomes" id="UP000664771">
    <property type="component" value="Unassembled WGS sequence"/>
</dbReference>
<dbReference type="Gene3D" id="1.20.120.1220">
    <property type="match status" value="1"/>
</dbReference>
<accession>A0ABS3LY58</accession>
<dbReference type="InterPro" id="IPR000045">
    <property type="entry name" value="Prepilin_IV_endopep_pep"/>
</dbReference>
<dbReference type="InterPro" id="IPR052218">
    <property type="entry name" value="Preflagellin_Peptidase"/>
</dbReference>
<sequence length="163" mass="17594">MLHVFVNGAALLLLGAAAIADWRTRLIPNRVSGTLFLLGLFSFFCSGRGAVGVATFLMTLIVLLLCWRLGLLGGGDVKLLAGVSLLLSPESFVRVAFWIAISGALLAIFYQLLPILGRDVVRIAKCRKIHRNHAETSSRSLHDEGTLPYAVAIVVGYVVNHLV</sequence>
<protein>
    <submittedName>
        <fullName evidence="8">Prepilin peptidase</fullName>
    </submittedName>
</protein>
<dbReference type="RefSeq" id="WP_207882164.1">
    <property type="nucleotide sequence ID" value="NZ_JAFVMF010000015.1"/>
</dbReference>
<evidence type="ECO:0000313" key="9">
    <source>
        <dbReference type="Proteomes" id="UP000664771"/>
    </source>
</evidence>
<feature type="transmembrane region" description="Helical" evidence="6">
    <location>
        <begin position="53"/>
        <end position="71"/>
    </location>
</feature>
<keyword evidence="5 6" id="KW-0472">Membrane</keyword>
<proteinExistence type="predicted"/>
<dbReference type="PANTHER" id="PTHR36506">
    <property type="entry name" value="PREFLAGELLIN PEPTIDASE"/>
    <property type="match status" value="1"/>
</dbReference>
<keyword evidence="3 6" id="KW-0812">Transmembrane</keyword>
<dbReference type="EMBL" id="JAFVMF010000015">
    <property type="protein sequence ID" value="MBO1360854.1"/>
    <property type="molecule type" value="Genomic_DNA"/>
</dbReference>
<keyword evidence="2" id="KW-1003">Cell membrane</keyword>
<evidence type="ECO:0000259" key="7">
    <source>
        <dbReference type="Pfam" id="PF01478"/>
    </source>
</evidence>
<name>A0ABS3LY58_9PROT</name>
<reference evidence="8 9" key="1">
    <citation type="submission" date="2021-03" db="EMBL/GenBank/DDBJ databases">
        <title>The complete genome sequence of Acetobacter sacchari TBRC 11175.</title>
        <authorList>
            <person name="Charoenyingcharoen P."/>
            <person name="Yukphan P."/>
        </authorList>
    </citation>
    <scope>NUCLEOTIDE SEQUENCE [LARGE SCALE GENOMIC DNA]</scope>
    <source>
        <strain evidence="8 9">TBRC 11175</strain>
    </source>
</reference>
<dbReference type="Pfam" id="PF01478">
    <property type="entry name" value="Peptidase_A24"/>
    <property type="match status" value="1"/>
</dbReference>
<evidence type="ECO:0000256" key="6">
    <source>
        <dbReference type="SAM" id="Phobius"/>
    </source>
</evidence>
<feature type="transmembrane region" description="Helical" evidence="6">
    <location>
        <begin position="30"/>
        <end position="46"/>
    </location>
</feature>
<evidence type="ECO:0000256" key="3">
    <source>
        <dbReference type="ARBA" id="ARBA00022692"/>
    </source>
</evidence>
<feature type="transmembrane region" description="Helical" evidence="6">
    <location>
        <begin position="91"/>
        <end position="113"/>
    </location>
</feature>
<evidence type="ECO:0000313" key="8">
    <source>
        <dbReference type="EMBL" id="MBO1360854.1"/>
    </source>
</evidence>
<evidence type="ECO:0000256" key="4">
    <source>
        <dbReference type="ARBA" id="ARBA00022989"/>
    </source>
</evidence>
<keyword evidence="4 6" id="KW-1133">Transmembrane helix</keyword>
<organism evidence="8 9">
    <name type="scientific">Acetobacter sacchari</name>
    <dbReference type="NCBI Taxonomy" id="2661687"/>
    <lineage>
        <taxon>Bacteria</taxon>
        <taxon>Pseudomonadati</taxon>
        <taxon>Pseudomonadota</taxon>
        <taxon>Alphaproteobacteria</taxon>
        <taxon>Acetobacterales</taxon>
        <taxon>Acetobacteraceae</taxon>
        <taxon>Acetobacter</taxon>
    </lineage>
</organism>
<keyword evidence="9" id="KW-1185">Reference proteome</keyword>
<evidence type="ECO:0000256" key="2">
    <source>
        <dbReference type="ARBA" id="ARBA00022475"/>
    </source>
</evidence>
<evidence type="ECO:0000256" key="5">
    <source>
        <dbReference type="ARBA" id="ARBA00023136"/>
    </source>
</evidence>
<feature type="domain" description="Prepilin type IV endopeptidase peptidase" evidence="7">
    <location>
        <begin position="10"/>
        <end position="108"/>
    </location>
</feature>
<evidence type="ECO:0000256" key="1">
    <source>
        <dbReference type="ARBA" id="ARBA00004651"/>
    </source>
</evidence>
<comment type="caution">
    <text evidence="8">The sequence shown here is derived from an EMBL/GenBank/DDBJ whole genome shotgun (WGS) entry which is preliminary data.</text>
</comment>